<keyword evidence="1" id="KW-1133">Transmembrane helix</keyword>
<evidence type="ECO:0000313" key="3">
    <source>
        <dbReference type="Proteomes" id="UP001516400"/>
    </source>
</evidence>
<sequence>MRNGRVLYVVYVVLPIGVHVVARFLLVVFHRYICPLPFALAKNLDLNLEYSCNIPDVDFLLCYDQNYLNYYQFYALNHKFC</sequence>
<gene>
    <name evidence="2" type="ORF">HHI36_009620</name>
</gene>
<proteinExistence type="predicted"/>
<dbReference type="AlphaFoldDB" id="A0ABD2MGA8"/>
<protein>
    <recommendedName>
        <fullName evidence="4">Secreted protein</fullName>
    </recommendedName>
</protein>
<dbReference type="EMBL" id="JABFTP020000001">
    <property type="protein sequence ID" value="KAL3265416.1"/>
    <property type="molecule type" value="Genomic_DNA"/>
</dbReference>
<feature type="transmembrane region" description="Helical" evidence="1">
    <location>
        <begin position="6"/>
        <end position="29"/>
    </location>
</feature>
<keyword evidence="3" id="KW-1185">Reference proteome</keyword>
<accession>A0ABD2MGA8</accession>
<reference evidence="2 3" key="1">
    <citation type="journal article" date="2021" name="BMC Biol.">
        <title>Horizontally acquired antibacterial genes associated with adaptive radiation of ladybird beetles.</title>
        <authorList>
            <person name="Li H.S."/>
            <person name="Tang X.F."/>
            <person name="Huang Y.H."/>
            <person name="Xu Z.Y."/>
            <person name="Chen M.L."/>
            <person name="Du X.Y."/>
            <person name="Qiu B.Y."/>
            <person name="Chen P.T."/>
            <person name="Zhang W."/>
            <person name="Slipinski A."/>
            <person name="Escalona H.E."/>
            <person name="Waterhouse R.M."/>
            <person name="Zwick A."/>
            <person name="Pang H."/>
        </authorList>
    </citation>
    <scope>NUCLEOTIDE SEQUENCE [LARGE SCALE GENOMIC DNA]</scope>
    <source>
        <strain evidence="2">SYSU2018</strain>
    </source>
</reference>
<dbReference type="Proteomes" id="UP001516400">
    <property type="component" value="Unassembled WGS sequence"/>
</dbReference>
<organism evidence="2 3">
    <name type="scientific">Cryptolaemus montrouzieri</name>
    <dbReference type="NCBI Taxonomy" id="559131"/>
    <lineage>
        <taxon>Eukaryota</taxon>
        <taxon>Metazoa</taxon>
        <taxon>Ecdysozoa</taxon>
        <taxon>Arthropoda</taxon>
        <taxon>Hexapoda</taxon>
        <taxon>Insecta</taxon>
        <taxon>Pterygota</taxon>
        <taxon>Neoptera</taxon>
        <taxon>Endopterygota</taxon>
        <taxon>Coleoptera</taxon>
        <taxon>Polyphaga</taxon>
        <taxon>Cucujiformia</taxon>
        <taxon>Coccinelloidea</taxon>
        <taxon>Coccinellidae</taxon>
        <taxon>Scymninae</taxon>
        <taxon>Scymnini</taxon>
        <taxon>Cryptolaemus</taxon>
    </lineage>
</organism>
<evidence type="ECO:0008006" key="4">
    <source>
        <dbReference type="Google" id="ProtNLM"/>
    </source>
</evidence>
<keyword evidence="1" id="KW-0812">Transmembrane</keyword>
<evidence type="ECO:0000256" key="1">
    <source>
        <dbReference type="SAM" id="Phobius"/>
    </source>
</evidence>
<comment type="caution">
    <text evidence="2">The sequence shown here is derived from an EMBL/GenBank/DDBJ whole genome shotgun (WGS) entry which is preliminary data.</text>
</comment>
<keyword evidence="1" id="KW-0472">Membrane</keyword>
<name>A0ABD2MGA8_9CUCU</name>
<evidence type="ECO:0000313" key="2">
    <source>
        <dbReference type="EMBL" id="KAL3265416.1"/>
    </source>
</evidence>